<name>A0A0M3I7X0_ASCLU</name>
<organism evidence="1 2">
    <name type="scientific">Ascaris lumbricoides</name>
    <name type="common">Giant roundworm</name>
    <dbReference type="NCBI Taxonomy" id="6252"/>
    <lineage>
        <taxon>Eukaryota</taxon>
        <taxon>Metazoa</taxon>
        <taxon>Ecdysozoa</taxon>
        <taxon>Nematoda</taxon>
        <taxon>Chromadorea</taxon>
        <taxon>Rhabditida</taxon>
        <taxon>Spirurina</taxon>
        <taxon>Ascaridomorpha</taxon>
        <taxon>Ascaridoidea</taxon>
        <taxon>Ascarididae</taxon>
        <taxon>Ascaris</taxon>
    </lineage>
</organism>
<reference evidence="2" key="1">
    <citation type="submission" date="2017-02" db="UniProtKB">
        <authorList>
            <consortium name="WormBaseParasite"/>
        </authorList>
    </citation>
    <scope>IDENTIFICATION</scope>
</reference>
<dbReference type="WBParaSite" id="ALUE_0001335301-mRNA-1">
    <property type="protein sequence ID" value="ALUE_0001335301-mRNA-1"/>
    <property type="gene ID" value="ALUE_0001335301"/>
</dbReference>
<accession>A0A0M3I7X0</accession>
<dbReference type="Proteomes" id="UP000036681">
    <property type="component" value="Unplaced"/>
</dbReference>
<proteinExistence type="predicted"/>
<dbReference type="AlphaFoldDB" id="A0A0M3I7X0"/>
<sequence length="42" mass="4605">MPLYFTTSSFGKHAGGAKLRAKLVNTVCAFALLLTGQIHRRK</sequence>
<keyword evidence="1" id="KW-1185">Reference proteome</keyword>
<protein>
    <submittedName>
        <fullName evidence="2">30S ribosomal protein S11</fullName>
    </submittedName>
</protein>
<evidence type="ECO:0000313" key="1">
    <source>
        <dbReference type="Proteomes" id="UP000036681"/>
    </source>
</evidence>
<evidence type="ECO:0000313" key="2">
    <source>
        <dbReference type="WBParaSite" id="ALUE_0001335301-mRNA-1"/>
    </source>
</evidence>